<dbReference type="SUPFAM" id="SSF51735">
    <property type="entry name" value="NAD(P)-binding Rossmann-fold domains"/>
    <property type="match status" value="1"/>
</dbReference>
<accession>A0A919W2E6</accession>
<dbReference type="InterPro" id="IPR036291">
    <property type="entry name" value="NAD(P)-bd_dom_sf"/>
</dbReference>
<evidence type="ECO:0000259" key="1">
    <source>
        <dbReference type="Pfam" id="PF13460"/>
    </source>
</evidence>
<dbReference type="AlphaFoldDB" id="A0A919W2E6"/>
<organism evidence="2 3">
    <name type="scientific">Actinoplanes auranticolor</name>
    <dbReference type="NCBI Taxonomy" id="47988"/>
    <lineage>
        <taxon>Bacteria</taxon>
        <taxon>Bacillati</taxon>
        <taxon>Actinomycetota</taxon>
        <taxon>Actinomycetes</taxon>
        <taxon>Micromonosporales</taxon>
        <taxon>Micromonosporaceae</taxon>
        <taxon>Actinoplanes</taxon>
    </lineage>
</organism>
<proteinExistence type="predicted"/>
<comment type="caution">
    <text evidence="2">The sequence shown here is derived from an EMBL/GenBank/DDBJ whole genome shotgun (WGS) entry which is preliminary data.</text>
</comment>
<dbReference type="EMBL" id="BOQL01000066">
    <property type="protein sequence ID" value="GIM77368.1"/>
    <property type="molecule type" value="Genomic_DNA"/>
</dbReference>
<dbReference type="Pfam" id="PF13460">
    <property type="entry name" value="NAD_binding_10"/>
    <property type="match status" value="1"/>
</dbReference>
<dbReference type="InterPro" id="IPR051604">
    <property type="entry name" value="Ergot_Alk_Oxidoreductase"/>
</dbReference>
<evidence type="ECO:0000313" key="2">
    <source>
        <dbReference type="EMBL" id="GIM77368.1"/>
    </source>
</evidence>
<dbReference type="PANTHER" id="PTHR43162">
    <property type="match status" value="1"/>
</dbReference>
<dbReference type="Proteomes" id="UP000681340">
    <property type="component" value="Unassembled WGS sequence"/>
</dbReference>
<evidence type="ECO:0000313" key="3">
    <source>
        <dbReference type="Proteomes" id="UP000681340"/>
    </source>
</evidence>
<dbReference type="PANTHER" id="PTHR43162:SF1">
    <property type="entry name" value="PRESTALK A DIFFERENTIATION PROTEIN A"/>
    <property type="match status" value="1"/>
</dbReference>
<keyword evidence="3" id="KW-1185">Reference proteome</keyword>
<protein>
    <submittedName>
        <fullName evidence="2">NmrA family transcriptional regulator</fullName>
    </submittedName>
</protein>
<dbReference type="Gene3D" id="3.90.25.10">
    <property type="entry name" value="UDP-galactose 4-epimerase, domain 1"/>
    <property type="match status" value="1"/>
</dbReference>
<reference evidence="2" key="1">
    <citation type="submission" date="2021-03" db="EMBL/GenBank/DDBJ databases">
        <title>Whole genome shotgun sequence of Actinoplanes auranticolor NBRC 12245.</title>
        <authorList>
            <person name="Komaki H."/>
            <person name="Tamura T."/>
        </authorList>
    </citation>
    <scope>NUCLEOTIDE SEQUENCE</scope>
    <source>
        <strain evidence="2">NBRC 12245</strain>
    </source>
</reference>
<sequence length="266" mass="28461">MLGGTGKTGRRIASLLTRRGLPVRIGSRSAQPPFDWDRPQTWDAALDGVQAAYLSFYPDLALPGAAETVAALVDRAAARGVRRLVLLSGRGEPQAVVSENTVRRSGLEWTIVRSSWFSQNFSEGFLLDAVLSGELALPVGDAAEPFTDADDIAEVAAAALTDARHAGQTYELTGPRLLTFADAAAEIAKATGRPLSFVALRPEEFTAVLREHDLPEDLGDLFHLITDGRNASLADGVQRALGRPPRDFADYARATAATGVWDRALP</sequence>
<dbReference type="Gene3D" id="3.40.50.720">
    <property type="entry name" value="NAD(P)-binding Rossmann-like Domain"/>
    <property type="match status" value="1"/>
</dbReference>
<feature type="domain" description="NAD(P)-binding" evidence="1">
    <location>
        <begin position="3"/>
        <end position="162"/>
    </location>
</feature>
<dbReference type="InterPro" id="IPR016040">
    <property type="entry name" value="NAD(P)-bd_dom"/>
</dbReference>
<name>A0A919W2E6_9ACTN</name>
<gene>
    <name evidence="2" type="ORF">Aau02nite_75590</name>
</gene>